<evidence type="ECO:0000256" key="7">
    <source>
        <dbReference type="ARBA" id="ARBA00022779"/>
    </source>
</evidence>
<keyword evidence="10" id="KW-0997">Cell inner membrane</keyword>
<dbReference type="EMBL" id="BSNF01000008">
    <property type="protein sequence ID" value="GLQ07399.1"/>
    <property type="molecule type" value="Genomic_DNA"/>
</dbReference>
<evidence type="ECO:0000256" key="3">
    <source>
        <dbReference type="ARBA" id="ARBA00008281"/>
    </source>
</evidence>
<organism evidence="11 12">
    <name type="scientific">Sneathiella chinensis</name>
    <dbReference type="NCBI Taxonomy" id="349750"/>
    <lineage>
        <taxon>Bacteria</taxon>
        <taxon>Pseudomonadati</taxon>
        <taxon>Pseudomonadota</taxon>
        <taxon>Alphaproteobacteria</taxon>
        <taxon>Sneathiellales</taxon>
        <taxon>Sneathiellaceae</taxon>
        <taxon>Sneathiella</taxon>
    </lineage>
</organism>
<keyword evidence="4" id="KW-1003">Cell membrane</keyword>
<keyword evidence="5 10" id="KW-0145">Chemotaxis</keyword>
<keyword evidence="7 10" id="KW-0283">Flagellar rotation</keyword>
<keyword evidence="8 10" id="KW-1133">Transmembrane helix</keyword>
<comment type="caution">
    <text evidence="11">The sequence shown here is derived from an EMBL/GenBank/DDBJ whole genome shotgun (WGS) entry which is preliminary data.</text>
</comment>
<comment type="subcellular location">
    <subcellularLocation>
        <location evidence="10">Cell inner membrane</location>
    </subcellularLocation>
    <subcellularLocation>
        <location evidence="2">Cell membrane</location>
        <topology evidence="2">Single-pass membrane protein</topology>
    </subcellularLocation>
</comment>
<evidence type="ECO:0000256" key="5">
    <source>
        <dbReference type="ARBA" id="ARBA00022500"/>
    </source>
</evidence>
<keyword evidence="6 10" id="KW-0812">Transmembrane</keyword>
<evidence type="ECO:0000256" key="4">
    <source>
        <dbReference type="ARBA" id="ARBA00022475"/>
    </source>
</evidence>
<evidence type="ECO:0000256" key="1">
    <source>
        <dbReference type="ARBA" id="ARBA00002254"/>
    </source>
</evidence>
<evidence type="ECO:0000313" key="12">
    <source>
        <dbReference type="Proteomes" id="UP001161409"/>
    </source>
</evidence>
<reference evidence="11" key="2">
    <citation type="submission" date="2023-01" db="EMBL/GenBank/DDBJ databases">
        <title>Draft genome sequence of Sneathiella chinensis strain NBRC 103408.</title>
        <authorList>
            <person name="Sun Q."/>
            <person name="Mori K."/>
        </authorList>
    </citation>
    <scope>NUCLEOTIDE SEQUENCE</scope>
    <source>
        <strain evidence="11">NBRC 103408</strain>
    </source>
</reference>
<comment type="similarity">
    <text evidence="3 10">Belongs to the FliL family.</text>
</comment>
<dbReference type="PANTHER" id="PTHR35091:SF2">
    <property type="entry name" value="FLAGELLAR PROTEIN FLIL"/>
    <property type="match status" value="1"/>
</dbReference>
<comment type="function">
    <text evidence="1 10">Controls the rotational direction of flagella during chemotaxis.</text>
</comment>
<evidence type="ECO:0000256" key="10">
    <source>
        <dbReference type="RuleBase" id="RU364125"/>
    </source>
</evidence>
<keyword evidence="9 10" id="KW-0472">Membrane</keyword>
<evidence type="ECO:0000256" key="8">
    <source>
        <dbReference type="ARBA" id="ARBA00022989"/>
    </source>
</evidence>
<keyword evidence="12" id="KW-1185">Reference proteome</keyword>
<evidence type="ECO:0000313" key="11">
    <source>
        <dbReference type="EMBL" id="GLQ07399.1"/>
    </source>
</evidence>
<dbReference type="PANTHER" id="PTHR35091">
    <property type="entry name" value="FLAGELLAR PROTEIN FLIL"/>
    <property type="match status" value="1"/>
</dbReference>
<dbReference type="InterPro" id="IPR005503">
    <property type="entry name" value="FliL"/>
</dbReference>
<dbReference type="Proteomes" id="UP001161409">
    <property type="component" value="Unassembled WGS sequence"/>
</dbReference>
<name>A0ABQ5U5I7_9PROT</name>
<dbReference type="RefSeq" id="WP_169561475.1">
    <property type="nucleotide sequence ID" value="NZ_BSNF01000008.1"/>
</dbReference>
<sequence length="174" mass="18991">MADVNGEGASDLNADGTEKVKKKGLSGKVLVLFILLPLLLVGGGVGGAFVAGVFDGEAPDEEVVEEEEPKAPEVVVFYDLPEMLVNLDTNGAGNSFLKISVSLELNDQLALPELEKLMPRVMDNFQVYLRQLRAEDLKGAGGIYRLKEELLYRINSSVKPIQVKDVLFKEMLVQ</sequence>
<gene>
    <name evidence="11" type="ORF">GCM10007924_26200</name>
</gene>
<protein>
    <recommendedName>
        <fullName evidence="10">Flagellar protein FliL</fullName>
    </recommendedName>
</protein>
<accession>A0ABQ5U5I7</accession>
<evidence type="ECO:0000256" key="9">
    <source>
        <dbReference type="ARBA" id="ARBA00023136"/>
    </source>
</evidence>
<evidence type="ECO:0000256" key="2">
    <source>
        <dbReference type="ARBA" id="ARBA00004162"/>
    </source>
</evidence>
<feature type="transmembrane region" description="Helical" evidence="10">
    <location>
        <begin position="29"/>
        <end position="54"/>
    </location>
</feature>
<evidence type="ECO:0000256" key="6">
    <source>
        <dbReference type="ARBA" id="ARBA00022692"/>
    </source>
</evidence>
<proteinExistence type="inferred from homology"/>
<dbReference type="Pfam" id="PF03748">
    <property type="entry name" value="FliL"/>
    <property type="match status" value="1"/>
</dbReference>
<reference evidence="11" key="1">
    <citation type="journal article" date="2014" name="Int. J. Syst. Evol. Microbiol.">
        <title>Complete genome of a new Firmicutes species belonging to the dominant human colonic microbiota ('Ruminococcus bicirculans') reveals two chromosomes and a selective capacity to utilize plant glucans.</title>
        <authorList>
            <consortium name="NISC Comparative Sequencing Program"/>
            <person name="Wegmann U."/>
            <person name="Louis P."/>
            <person name="Goesmann A."/>
            <person name="Henrissat B."/>
            <person name="Duncan S.H."/>
            <person name="Flint H.J."/>
        </authorList>
    </citation>
    <scope>NUCLEOTIDE SEQUENCE</scope>
    <source>
        <strain evidence="11">NBRC 103408</strain>
    </source>
</reference>